<dbReference type="SUPFAM" id="SSF50382">
    <property type="entry name" value="Agglutinin"/>
    <property type="match status" value="2"/>
</dbReference>
<organism evidence="3 4">
    <name type="scientific">Rubus argutus</name>
    <name type="common">Southern blackberry</name>
    <dbReference type="NCBI Taxonomy" id="59490"/>
    <lineage>
        <taxon>Eukaryota</taxon>
        <taxon>Viridiplantae</taxon>
        <taxon>Streptophyta</taxon>
        <taxon>Embryophyta</taxon>
        <taxon>Tracheophyta</taxon>
        <taxon>Spermatophyta</taxon>
        <taxon>Magnoliopsida</taxon>
        <taxon>eudicotyledons</taxon>
        <taxon>Gunneridae</taxon>
        <taxon>Pentapetalae</taxon>
        <taxon>rosids</taxon>
        <taxon>fabids</taxon>
        <taxon>Rosales</taxon>
        <taxon>Rosaceae</taxon>
        <taxon>Rosoideae</taxon>
        <taxon>Rosoideae incertae sedis</taxon>
        <taxon>Rubus</taxon>
    </lineage>
</organism>
<sequence>MADESHHGSEMGKVPGSSASTSSSSDGFIMNNNSGKQGDVVTGVSGDFIKDVQGDVIKGVVGDVFKGVHVVGDFLNNVHISGDYIRGEKKILPPRFVVLKANNGKYLRLTKNDDGGFPAGFLKFEGREVASRQAKFELEPAENGVHIRCCYNNKYLVRFGATCWIVAAAGKPEEDKSKISCTLFELEPVNKGGGLEFRLRHSQRDMYASFWRCWKSDGIQYHGGLCVGTNEHDAYTFVSWETMVDKMNKTVVQLPKFVALKGMNNSKYLSLTTKNDPRLPAGFLQLEGEEVASPLAKFEMEMAKSENGLVHIRCCNNNKYLARENTTICTYHYNNPYLIVAAADKPEEDEYKISCTLFEPEPYDESGGFRFRHVQLGMGRYACMFSKTGNPFHGGLYGGSNEPDKDMCDVYTVVDLNGSG</sequence>
<evidence type="ECO:0000313" key="3">
    <source>
        <dbReference type="EMBL" id="KAK9950639.1"/>
    </source>
</evidence>
<reference evidence="3 4" key="1">
    <citation type="journal article" date="2023" name="G3 (Bethesda)">
        <title>A chromosome-length genome assembly and annotation of blackberry (Rubus argutus, cv. 'Hillquist').</title>
        <authorList>
            <person name="Bruna T."/>
            <person name="Aryal R."/>
            <person name="Dudchenko O."/>
            <person name="Sargent D.J."/>
            <person name="Mead D."/>
            <person name="Buti M."/>
            <person name="Cavallini A."/>
            <person name="Hytonen T."/>
            <person name="Andres J."/>
            <person name="Pham M."/>
            <person name="Weisz D."/>
            <person name="Mascagni F."/>
            <person name="Usai G."/>
            <person name="Natali L."/>
            <person name="Bassil N."/>
            <person name="Fernandez G.E."/>
            <person name="Lomsadze A."/>
            <person name="Armour M."/>
            <person name="Olukolu B."/>
            <person name="Poorten T."/>
            <person name="Britton C."/>
            <person name="Davik J."/>
            <person name="Ashrafi H."/>
            <person name="Aiden E.L."/>
            <person name="Borodovsky M."/>
            <person name="Worthington M."/>
        </authorList>
    </citation>
    <scope>NUCLEOTIDE SEQUENCE [LARGE SCALE GENOMIC DNA]</scope>
    <source>
        <strain evidence="3">PI 553951</strain>
    </source>
</reference>
<name>A0AAW1YPW6_RUBAR</name>
<feature type="compositionally biased region" description="Basic and acidic residues" evidence="1">
    <location>
        <begin position="1"/>
        <end position="10"/>
    </location>
</feature>
<accession>A0AAW1YPW6</accession>
<dbReference type="CDD" id="cd00257">
    <property type="entry name" value="beta-trefoil_FSCN-like"/>
    <property type="match status" value="1"/>
</dbReference>
<feature type="region of interest" description="Disordered" evidence="1">
    <location>
        <begin position="1"/>
        <end position="34"/>
    </location>
</feature>
<dbReference type="Pfam" id="PF07468">
    <property type="entry name" value="Agglutinin"/>
    <property type="match status" value="2"/>
</dbReference>
<dbReference type="SMART" id="SM00791">
    <property type="entry name" value="Agglutinin"/>
    <property type="match status" value="2"/>
</dbReference>
<dbReference type="PANTHER" id="PTHR39244:SF5">
    <property type="entry name" value="NATTERIN-3-LIKE"/>
    <property type="match status" value="1"/>
</dbReference>
<comment type="caution">
    <text evidence="3">The sequence shown here is derived from an EMBL/GenBank/DDBJ whole genome shotgun (WGS) entry which is preliminary data.</text>
</comment>
<evidence type="ECO:0000313" key="4">
    <source>
        <dbReference type="Proteomes" id="UP001457282"/>
    </source>
</evidence>
<dbReference type="PANTHER" id="PTHR39244">
    <property type="entry name" value="NATTERIN-4"/>
    <property type="match status" value="1"/>
</dbReference>
<evidence type="ECO:0000259" key="2">
    <source>
        <dbReference type="SMART" id="SM00791"/>
    </source>
</evidence>
<evidence type="ECO:0000256" key="1">
    <source>
        <dbReference type="SAM" id="MobiDB-lite"/>
    </source>
</evidence>
<keyword evidence="4" id="KW-1185">Reference proteome</keyword>
<dbReference type="Gene3D" id="2.80.10.50">
    <property type="match status" value="2"/>
</dbReference>
<dbReference type="AlphaFoldDB" id="A0AAW1YPW6"/>
<dbReference type="Proteomes" id="UP001457282">
    <property type="component" value="Unassembled WGS sequence"/>
</dbReference>
<gene>
    <name evidence="3" type="ORF">M0R45_006116</name>
</gene>
<dbReference type="EMBL" id="JBEDUW010000001">
    <property type="protein sequence ID" value="KAK9950639.1"/>
    <property type="molecule type" value="Genomic_DNA"/>
</dbReference>
<dbReference type="InterPro" id="IPR008998">
    <property type="entry name" value="Agglutinin"/>
</dbReference>
<protein>
    <recommendedName>
        <fullName evidence="2">Agglutinin domain-containing protein</fullName>
    </recommendedName>
</protein>
<dbReference type="InterPro" id="IPR053237">
    <property type="entry name" value="Natterin_C"/>
</dbReference>
<dbReference type="InterPro" id="IPR036242">
    <property type="entry name" value="Agglutinin_dom_sf"/>
</dbReference>
<feature type="domain" description="Agglutinin" evidence="2">
    <location>
        <begin position="90"/>
        <end position="229"/>
    </location>
</feature>
<proteinExistence type="predicted"/>
<feature type="domain" description="Agglutinin" evidence="2">
    <location>
        <begin position="252"/>
        <end position="415"/>
    </location>
</feature>